<protein>
    <submittedName>
        <fullName evidence="1">Uncharacterized protein</fullName>
    </submittedName>
</protein>
<sequence>MDEVAINEEAYYDKCRNSIGGLCRDHSGCIDLKATDYDSILHASESVHGDNPPCHYGREATVTVIAAFSQTKYSPLPVLVSPTCKSETADSAEVLIQQLLDCWHQHPDGKARFGPVWCFSTDGDATRRLACYNLFMGQKLGFSSSLYPDLSRLPGSNLQTGVYEITMDFDPKHLVKSACFILRALL</sequence>
<dbReference type="Proteomes" id="UP000790709">
    <property type="component" value="Unassembled WGS sequence"/>
</dbReference>
<evidence type="ECO:0000313" key="1">
    <source>
        <dbReference type="EMBL" id="KAH7918504.1"/>
    </source>
</evidence>
<proteinExistence type="predicted"/>
<gene>
    <name evidence="1" type="ORF">BV22DRAFT_1024504</name>
</gene>
<organism evidence="1 2">
    <name type="scientific">Leucogyrophana mollusca</name>
    <dbReference type="NCBI Taxonomy" id="85980"/>
    <lineage>
        <taxon>Eukaryota</taxon>
        <taxon>Fungi</taxon>
        <taxon>Dikarya</taxon>
        <taxon>Basidiomycota</taxon>
        <taxon>Agaricomycotina</taxon>
        <taxon>Agaricomycetes</taxon>
        <taxon>Agaricomycetidae</taxon>
        <taxon>Boletales</taxon>
        <taxon>Boletales incertae sedis</taxon>
        <taxon>Leucogyrophana</taxon>
    </lineage>
</organism>
<evidence type="ECO:0000313" key="2">
    <source>
        <dbReference type="Proteomes" id="UP000790709"/>
    </source>
</evidence>
<comment type="caution">
    <text evidence="1">The sequence shown here is derived from an EMBL/GenBank/DDBJ whole genome shotgun (WGS) entry which is preliminary data.</text>
</comment>
<dbReference type="EMBL" id="MU266777">
    <property type="protein sequence ID" value="KAH7918504.1"/>
    <property type="molecule type" value="Genomic_DNA"/>
</dbReference>
<accession>A0ACB8AZC8</accession>
<reference evidence="1" key="1">
    <citation type="journal article" date="2021" name="New Phytol.">
        <title>Evolutionary innovations through gain and loss of genes in the ectomycorrhizal Boletales.</title>
        <authorList>
            <person name="Wu G."/>
            <person name="Miyauchi S."/>
            <person name="Morin E."/>
            <person name="Kuo A."/>
            <person name="Drula E."/>
            <person name="Varga T."/>
            <person name="Kohler A."/>
            <person name="Feng B."/>
            <person name="Cao Y."/>
            <person name="Lipzen A."/>
            <person name="Daum C."/>
            <person name="Hundley H."/>
            <person name="Pangilinan J."/>
            <person name="Johnson J."/>
            <person name="Barry K."/>
            <person name="LaButti K."/>
            <person name="Ng V."/>
            <person name="Ahrendt S."/>
            <person name="Min B."/>
            <person name="Choi I.G."/>
            <person name="Park H."/>
            <person name="Plett J.M."/>
            <person name="Magnuson J."/>
            <person name="Spatafora J.W."/>
            <person name="Nagy L.G."/>
            <person name="Henrissat B."/>
            <person name="Grigoriev I.V."/>
            <person name="Yang Z.L."/>
            <person name="Xu J."/>
            <person name="Martin F.M."/>
        </authorList>
    </citation>
    <scope>NUCLEOTIDE SEQUENCE</scope>
    <source>
        <strain evidence="1">KUC20120723A-06</strain>
    </source>
</reference>
<keyword evidence="2" id="KW-1185">Reference proteome</keyword>
<name>A0ACB8AZC8_9AGAM</name>